<keyword evidence="3" id="KW-1185">Reference proteome</keyword>
<comment type="caution">
    <text evidence="2">The sequence shown here is derived from an EMBL/GenBank/DDBJ whole genome shotgun (WGS) entry which is preliminary data.</text>
</comment>
<proteinExistence type="predicted"/>
<dbReference type="InterPro" id="IPR025668">
    <property type="entry name" value="Tnp_DDE_dom"/>
</dbReference>
<dbReference type="EMBL" id="BAABWU010000020">
    <property type="protein sequence ID" value="GAA6198317.1"/>
    <property type="molecule type" value="Genomic_DNA"/>
</dbReference>
<gene>
    <name evidence="2" type="ORF">NBRC116598_37620</name>
</gene>
<protein>
    <recommendedName>
        <fullName evidence="1">Transposase DDE domain-containing protein</fullName>
    </recommendedName>
</protein>
<evidence type="ECO:0000313" key="3">
    <source>
        <dbReference type="Proteomes" id="UP001441944"/>
    </source>
</evidence>
<name>A0ABQ0AR19_9RHOB</name>
<dbReference type="Proteomes" id="UP001441944">
    <property type="component" value="Unassembled WGS sequence"/>
</dbReference>
<feature type="domain" description="Transposase DDE" evidence="1">
    <location>
        <begin position="38"/>
        <end position="115"/>
    </location>
</feature>
<accession>A0ABQ0AR19</accession>
<organism evidence="2 3">
    <name type="scientific">Pseudophaeobacter arcticus</name>
    <dbReference type="NCBI Taxonomy" id="385492"/>
    <lineage>
        <taxon>Bacteria</taxon>
        <taxon>Pseudomonadati</taxon>
        <taxon>Pseudomonadota</taxon>
        <taxon>Alphaproteobacteria</taxon>
        <taxon>Rhodobacterales</taxon>
        <taxon>Paracoccaceae</taxon>
        <taxon>Pseudophaeobacter</taxon>
    </lineage>
</organism>
<reference evidence="2 3" key="1">
    <citation type="submission" date="2024-04" db="EMBL/GenBank/DDBJ databases">
        <title>Draft genome sequence of Pseudophaeobacter arcticus NBRC 116598.</title>
        <authorList>
            <person name="Miyakawa T."/>
            <person name="Kusuya Y."/>
            <person name="Miura T."/>
        </authorList>
    </citation>
    <scope>NUCLEOTIDE SEQUENCE [LARGE SCALE GENOMIC DNA]</scope>
    <source>
        <strain evidence="2 3">SU-CL00105</strain>
    </source>
</reference>
<evidence type="ECO:0000313" key="2">
    <source>
        <dbReference type="EMBL" id="GAA6198317.1"/>
    </source>
</evidence>
<dbReference type="Pfam" id="PF13586">
    <property type="entry name" value="DDE_Tnp_1_2"/>
    <property type="match status" value="1"/>
</dbReference>
<evidence type="ECO:0000259" key="1">
    <source>
        <dbReference type="Pfam" id="PF13586"/>
    </source>
</evidence>
<sequence length="118" mass="13765">MRGRVHRVLHDGWSGQRLHWSDGIIEQSSDLGLAPGGRGYDADWFREGPIDKKITPCSPGRKSRYKPVKYGKRRYRRRNRIEIMFGRSKDWRRVATRYDRSPMVFLSAIAHAATVTFC</sequence>